<evidence type="ECO:0000313" key="2">
    <source>
        <dbReference type="EMBL" id="MBB5560666.1"/>
    </source>
</evidence>
<evidence type="ECO:0000259" key="1">
    <source>
        <dbReference type="Pfam" id="PF13472"/>
    </source>
</evidence>
<dbReference type="PANTHER" id="PTHR30383">
    <property type="entry name" value="THIOESTERASE 1/PROTEASE 1/LYSOPHOSPHOLIPASE L1"/>
    <property type="match status" value="1"/>
</dbReference>
<dbReference type="InterPro" id="IPR036514">
    <property type="entry name" value="SGNH_hydro_sf"/>
</dbReference>
<sequence>MSKEIRIATCGTSLTYQGDYFNLWQRQVERGLREGKQSTARIYNFGENGADSAIGLTFLYRALQTRPEIVVLEYNMNDAYIARSISVAQAQANHLNMISQLRANDPNVKICLMIMNAPVAGGLYPVSDRVNWAAYAQNYRDICAADSQLTLIDLAPGWVGATTTDIPDGVHPTKTAVSTRSVPTMISSLRPLIS</sequence>
<dbReference type="Proteomes" id="UP000528824">
    <property type="component" value="Unassembled WGS sequence"/>
</dbReference>
<accession>A0A7W8UME3</accession>
<reference evidence="2 3" key="1">
    <citation type="submission" date="2020-08" db="EMBL/GenBank/DDBJ databases">
        <title>Genomic Encyclopedia of Type Strains, Phase IV (KMG-V): Genome sequencing to study the core and pangenomes of soil and plant-associated prokaryotes.</title>
        <authorList>
            <person name="Whitman W."/>
        </authorList>
    </citation>
    <scope>NUCLEOTIDE SEQUENCE [LARGE SCALE GENOMIC DNA]</scope>
    <source>
        <strain evidence="2 3">SEMIA 4034</strain>
    </source>
</reference>
<dbReference type="PANTHER" id="PTHR30383:SF5">
    <property type="entry name" value="SGNH HYDROLASE-TYPE ESTERASE DOMAIN-CONTAINING PROTEIN"/>
    <property type="match status" value="1"/>
</dbReference>
<dbReference type="EMBL" id="JACHBC010000004">
    <property type="protein sequence ID" value="MBB5560666.1"/>
    <property type="molecule type" value="Genomic_DNA"/>
</dbReference>
<protein>
    <recommendedName>
        <fullName evidence="1">SGNH hydrolase-type esterase domain-containing protein</fullName>
    </recommendedName>
</protein>
<name>A0A7W8UME3_9HYPH</name>
<organism evidence="2 3">
    <name type="scientific">Rhizobium lentis</name>
    <dbReference type="NCBI Taxonomy" id="1138194"/>
    <lineage>
        <taxon>Bacteria</taxon>
        <taxon>Pseudomonadati</taxon>
        <taxon>Pseudomonadota</taxon>
        <taxon>Alphaproteobacteria</taxon>
        <taxon>Hyphomicrobiales</taxon>
        <taxon>Rhizobiaceae</taxon>
        <taxon>Rhizobium/Agrobacterium group</taxon>
        <taxon>Rhizobium</taxon>
    </lineage>
</organism>
<keyword evidence="3" id="KW-1185">Reference proteome</keyword>
<evidence type="ECO:0000313" key="3">
    <source>
        <dbReference type="Proteomes" id="UP000528824"/>
    </source>
</evidence>
<dbReference type="GO" id="GO:0004622">
    <property type="term" value="F:phosphatidylcholine lysophospholipase activity"/>
    <property type="evidence" value="ECO:0007669"/>
    <property type="project" value="TreeGrafter"/>
</dbReference>
<dbReference type="InterPro" id="IPR013830">
    <property type="entry name" value="SGNH_hydro"/>
</dbReference>
<dbReference type="AlphaFoldDB" id="A0A7W8UME3"/>
<feature type="domain" description="SGNH hydrolase-type esterase" evidence="1">
    <location>
        <begin position="11"/>
        <end position="174"/>
    </location>
</feature>
<dbReference type="CDD" id="cd00229">
    <property type="entry name" value="SGNH_hydrolase"/>
    <property type="match status" value="1"/>
</dbReference>
<dbReference type="Gene3D" id="3.40.50.1110">
    <property type="entry name" value="SGNH hydrolase"/>
    <property type="match status" value="1"/>
</dbReference>
<dbReference type="Pfam" id="PF13472">
    <property type="entry name" value="Lipase_GDSL_2"/>
    <property type="match status" value="1"/>
</dbReference>
<comment type="caution">
    <text evidence="2">The sequence shown here is derived from an EMBL/GenBank/DDBJ whole genome shotgun (WGS) entry which is preliminary data.</text>
</comment>
<dbReference type="RefSeq" id="WP_183916021.1">
    <property type="nucleotide sequence ID" value="NZ_JACHBB010000004.1"/>
</dbReference>
<proteinExistence type="predicted"/>
<dbReference type="SUPFAM" id="SSF52266">
    <property type="entry name" value="SGNH hydrolase"/>
    <property type="match status" value="1"/>
</dbReference>
<gene>
    <name evidence="2" type="ORF">GGI59_002328</name>
</gene>
<dbReference type="InterPro" id="IPR051532">
    <property type="entry name" value="Ester_Hydrolysis_Enzymes"/>
</dbReference>